<feature type="transmembrane region" description="Helical" evidence="1">
    <location>
        <begin position="362"/>
        <end position="382"/>
    </location>
</feature>
<dbReference type="SUPFAM" id="SSF82693">
    <property type="entry name" value="Multidrug efflux transporter AcrB pore domain, PN1, PN2, PC1 and PC2 subdomains"/>
    <property type="match status" value="3"/>
</dbReference>
<evidence type="ECO:0000313" key="2">
    <source>
        <dbReference type="EMBL" id="NGM49330.1"/>
    </source>
</evidence>
<dbReference type="Pfam" id="PF00873">
    <property type="entry name" value="ACR_tran"/>
    <property type="match status" value="1"/>
</dbReference>
<name>A0A6G4QUN3_9CAUL</name>
<dbReference type="AlphaFoldDB" id="A0A6G4QUN3"/>
<evidence type="ECO:0000256" key="1">
    <source>
        <dbReference type="SAM" id="Phobius"/>
    </source>
</evidence>
<feature type="transmembrane region" description="Helical" evidence="1">
    <location>
        <begin position="388"/>
        <end position="412"/>
    </location>
</feature>
<feature type="transmembrane region" description="Helical" evidence="1">
    <location>
        <begin position="527"/>
        <end position="545"/>
    </location>
</feature>
<dbReference type="Gene3D" id="1.20.1640.10">
    <property type="entry name" value="Multidrug efflux transporter AcrB transmembrane domain"/>
    <property type="match status" value="2"/>
</dbReference>
<sequence length="1030" mass="112367">MNFNLSALAVRERSITLFLIIALTFAGAFAFLKLGRAEDPSFSIKVMTIISAWPGATAQEMQDQVAEPLEKRMQELKWYDRSETFTRPGLAFTTLTLKDQIPAKELQEQFYQTRKKMADEAASLPRGVLGPFVNDEYGDVTFALYALKAKGEPQRLLVREAETLRQRLLHIPGVKKVQIIGEQPQKIFVEFSQARLATLGVSPRDLFSALNDRNLVTPAGAIETQGPQVQIRLDGAIDSLETIKETPIVVGGRTLKLSDIAEVKRGYEDPATFLIRNGGEPAIVLGVVMKDRFNGLELGKSLEKEAKAIQGEMPMGMSFTKITDQAVNIHEAYGEFMLKFFVALAVVIVVSLISLGFRVGVVVAMAVPLTLAGVFVIMLVTGRDFDRITLGALILSLGLLVDDAIIIIETIVVKMEEGKDRVTAATYAWGHTAAPMLAGTLVTIIGLMPVGFAKSTAGEYAGNIFWVVAFALITSWFVAVIFTPYLGVLMIPKIKPIEGGHGAIYDTPRYRKLRTLVTWTVDNRFKVAAGVGAAMVAAVLMMGGIKQQFFPLSDRPEVLIEVQMPEGQSIGSTSQAVAKVEAWLAKQPEAKIVTSYIGQGAPRFFLAISPELPDPSFAKIVVLTPDEKARDALKKRLRQFAADGSVPGAKIRATQIVFGPPSPFPVAFRVMGPDADRVRDIAEEVKGVMLRNEGLRQVNTDWGERVPTVHFVLDQDRLRAFGLSSTDASQQLQFLLTGVPVTQVREDIRSVEVVARTTGQDRLDPARLGAFTLVGAAGERIPLDQIGKAEIRMEDPILRRRDRLTTITVRGDIDERLQPPDVSIAVQKSLQPIIKALPAGYKIEMGGSIEEAGKANSALAVVFPLMFILMMVVIIFQVRSLSAMWMVLLTAPLALVGVAPTLLIFHQPFGFNAILGLIALAGIIMRNSLILIGQIQINQEEGLDPFHAVIEATVQRARPVILTALAAVLAFIPLTWSVFWSSMAYTLIGGTIGGTVLTLVFLPPLYAIWFRIKPPRSAATSTSAPEPVAT</sequence>
<feature type="transmembrane region" description="Helical" evidence="1">
    <location>
        <begin position="883"/>
        <end position="905"/>
    </location>
</feature>
<protein>
    <submittedName>
        <fullName evidence="2">Efflux RND transporter permease subunit</fullName>
    </submittedName>
</protein>
<dbReference type="InterPro" id="IPR001036">
    <property type="entry name" value="Acrflvin-R"/>
</dbReference>
<dbReference type="RefSeq" id="WP_165257217.1">
    <property type="nucleotide sequence ID" value="NZ_JAAKGT010000002.1"/>
</dbReference>
<feature type="transmembrane region" description="Helical" evidence="1">
    <location>
        <begin position="433"/>
        <end position="452"/>
    </location>
</feature>
<dbReference type="EMBL" id="JAAKGT010000002">
    <property type="protein sequence ID" value="NGM49330.1"/>
    <property type="molecule type" value="Genomic_DNA"/>
</dbReference>
<keyword evidence="1" id="KW-0812">Transmembrane</keyword>
<feature type="transmembrane region" description="Helical" evidence="1">
    <location>
        <begin position="985"/>
        <end position="1009"/>
    </location>
</feature>
<dbReference type="PRINTS" id="PR00702">
    <property type="entry name" value="ACRIFLAVINRP"/>
</dbReference>
<dbReference type="SUPFAM" id="SSF82714">
    <property type="entry name" value="Multidrug efflux transporter AcrB TolC docking domain, DN and DC subdomains"/>
    <property type="match status" value="2"/>
</dbReference>
<dbReference type="Gene3D" id="3.30.70.1440">
    <property type="entry name" value="Multidrug efflux transporter AcrB pore domain"/>
    <property type="match status" value="1"/>
</dbReference>
<dbReference type="InterPro" id="IPR027463">
    <property type="entry name" value="AcrB_DN_DC_subdom"/>
</dbReference>
<dbReference type="Gene3D" id="3.30.70.1320">
    <property type="entry name" value="Multidrug efflux transporter AcrB pore domain like"/>
    <property type="match status" value="1"/>
</dbReference>
<keyword evidence="1" id="KW-1133">Transmembrane helix</keyword>
<feature type="transmembrane region" description="Helical" evidence="1">
    <location>
        <begin position="336"/>
        <end position="355"/>
    </location>
</feature>
<dbReference type="Gene3D" id="3.30.2090.10">
    <property type="entry name" value="Multidrug efflux transporter AcrB TolC docking domain, DN and DC subdomains"/>
    <property type="match status" value="2"/>
</dbReference>
<feature type="transmembrane region" description="Helical" evidence="1">
    <location>
        <begin position="911"/>
        <end position="932"/>
    </location>
</feature>
<comment type="caution">
    <text evidence="2">The sequence shown here is derived from an EMBL/GenBank/DDBJ whole genome shotgun (WGS) entry which is preliminary data.</text>
</comment>
<organism evidence="2">
    <name type="scientific">Caulobacter sp. 602-2</name>
    <dbReference type="NCBI Taxonomy" id="2710887"/>
    <lineage>
        <taxon>Bacteria</taxon>
        <taxon>Pseudomonadati</taxon>
        <taxon>Pseudomonadota</taxon>
        <taxon>Alphaproteobacteria</taxon>
        <taxon>Caulobacterales</taxon>
        <taxon>Caulobacteraceae</taxon>
        <taxon>Caulobacter</taxon>
    </lineage>
</organism>
<dbReference type="PANTHER" id="PTHR32063">
    <property type="match status" value="1"/>
</dbReference>
<dbReference type="Gene3D" id="3.30.70.1430">
    <property type="entry name" value="Multidrug efflux transporter AcrB pore domain"/>
    <property type="match status" value="2"/>
</dbReference>
<feature type="transmembrane region" description="Helical" evidence="1">
    <location>
        <begin position="858"/>
        <end position="876"/>
    </location>
</feature>
<dbReference type="SUPFAM" id="SSF82866">
    <property type="entry name" value="Multidrug efflux transporter AcrB transmembrane domain"/>
    <property type="match status" value="2"/>
</dbReference>
<accession>A0A6G4QUN3</accession>
<dbReference type="PANTHER" id="PTHR32063:SF18">
    <property type="entry name" value="CATION EFFLUX SYSTEM PROTEIN"/>
    <property type="match status" value="1"/>
</dbReference>
<reference evidence="2" key="1">
    <citation type="submission" date="2020-02" db="EMBL/GenBank/DDBJ databases">
        <authorList>
            <person name="Gao J."/>
            <person name="Sun J."/>
        </authorList>
    </citation>
    <scope>NUCLEOTIDE SEQUENCE</scope>
    <source>
        <strain evidence="2">602-2</strain>
    </source>
</reference>
<dbReference type="GO" id="GO:0042910">
    <property type="term" value="F:xenobiotic transmembrane transporter activity"/>
    <property type="evidence" value="ECO:0007669"/>
    <property type="project" value="TreeGrafter"/>
</dbReference>
<feature type="transmembrane region" description="Helical" evidence="1">
    <location>
        <begin position="960"/>
        <end position="979"/>
    </location>
</feature>
<feature type="transmembrane region" description="Helical" evidence="1">
    <location>
        <begin position="464"/>
        <end position="486"/>
    </location>
</feature>
<gene>
    <name evidence="2" type="ORF">G5B46_06905</name>
</gene>
<dbReference type="GO" id="GO:0005886">
    <property type="term" value="C:plasma membrane"/>
    <property type="evidence" value="ECO:0007669"/>
    <property type="project" value="TreeGrafter"/>
</dbReference>
<keyword evidence="1" id="KW-0472">Membrane</keyword>
<proteinExistence type="predicted"/>